<dbReference type="Proteomes" id="UP000023464">
    <property type="component" value="Unassembled WGS sequence"/>
</dbReference>
<comment type="cofactor">
    <cofactor evidence="1 3">
        <name>pyridoxal 5'-phosphate</name>
        <dbReference type="ChEBI" id="CHEBI:597326"/>
    </cofactor>
</comment>
<protein>
    <submittedName>
        <fullName evidence="5">Pyridoxal-dependent decarboxylase, exosortase A system-associated</fullName>
        <ecNumber evidence="5">4.1.1.20</ecNumber>
    </submittedName>
</protein>
<dbReference type="PROSITE" id="PS00879">
    <property type="entry name" value="ODR_DC_2_2"/>
    <property type="match status" value="1"/>
</dbReference>
<evidence type="ECO:0000259" key="4">
    <source>
        <dbReference type="Pfam" id="PF02784"/>
    </source>
</evidence>
<dbReference type="InterPro" id="IPR002433">
    <property type="entry name" value="Orn_de-COase"/>
</dbReference>
<feature type="active site" description="Proton donor" evidence="3">
    <location>
        <position position="370"/>
    </location>
</feature>
<evidence type="ECO:0000256" key="1">
    <source>
        <dbReference type="ARBA" id="ARBA00001933"/>
    </source>
</evidence>
<dbReference type="PANTHER" id="PTHR43727:SF2">
    <property type="entry name" value="GROUP IV DECARBOXYLASE"/>
    <property type="match status" value="1"/>
</dbReference>
<proteinExistence type="predicted"/>
<dbReference type="InterPro" id="IPR022657">
    <property type="entry name" value="De-COase2_CS"/>
</dbReference>
<comment type="caution">
    <text evidence="5">The sequence shown here is derived from an EMBL/GenBank/DDBJ whole genome shotgun (WGS) entry which is preliminary data.</text>
</comment>
<evidence type="ECO:0000313" key="6">
    <source>
        <dbReference type="Proteomes" id="UP000023464"/>
    </source>
</evidence>
<dbReference type="NCBIfam" id="TIGR03099">
    <property type="entry name" value="dCO2ase_PEP1"/>
    <property type="match status" value="1"/>
</dbReference>
<reference evidence="5 6" key="1">
    <citation type="submission" date="2014-03" db="EMBL/GenBank/DDBJ databases">
        <title>Draft Genome of Photorhabdus luminescens BA1, an Egyptian Isolate.</title>
        <authorList>
            <person name="Ghazal S."/>
            <person name="Hurst S.G.IV."/>
            <person name="Morris K."/>
            <person name="Thomas K."/>
            <person name="Tisa L.S."/>
        </authorList>
    </citation>
    <scope>NUCLEOTIDE SEQUENCE [LARGE SCALE GENOMIC DNA]</scope>
    <source>
        <strain evidence="5 6">BA1</strain>
    </source>
</reference>
<dbReference type="RefSeq" id="WP_051560719.1">
    <property type="nucleotide sequence ID" value="NZ_CAWLTM010000094.1"/>
</dbReference>
<evidence type="ECO:0000256" key="2">
    <source>
        <dbReference type="ARBA" id="ARBA00022898"/>
    </source>
</evidence>
<dbReference type="Pfam" id="PF02784">
    <property type="entry name" value="Orn_Arg_deC_N"/>
    <property type="match status" value="1"/>
</dbReference>
<dbReference type="InterPro" id="IPR009006">
    <property type="entry name" value="Ala_racemase/Decarboxylase_C"/>
</dbReference>
<dbReference type="PANTHER" id="PTHR43727">
    <property type="entry name" value="DIAMINOPIMELATE DECARBOXYLASE"/>
    <property type="match status" value="1"/>
</dbReference>
<dbReference type="Gene3D" id="3.20.20.10">
    <property type="entry name" value="Alanine racemase"/>
    <property type="match status" value="1"/>
</dbReference>
<dbReference type="EC" id="4.1.1.20" evidence="5"/>
<dbReference type="EMBL" id="JFGV01000021">
    <property type="protein sequence ID" value="EYU15645.1"/>
    <property type="molecule type" value="Genomic_DNA"/>
</dbReference>
<dbReference type="InterPro" id="IPR022644">
    <property type="entry name" value="De-COase2_N"/>
</dbReference>
<dbReference type="InterPro" id="IPR029066">
    <property type="entry name" value="PLP-binding_barrel"/>
</dbReference>
<dbReference type="SUPFAM" id="SSF50621">
    <property type="entry name" value="Alanine racemase C-terminal domain-like"/>
    <property type="match status" value="1"/>
</dbReference>
<feature type="modified residue" description="N6-(pyridoxal phosphate)lysine" evidence="3">
    <location>
        <position position="76"/>
    </location>
</feature>
<gene>
    <name evidence="5" type="ORF">BA1DRAFT_01777</name>
</gene>
<organism evidence="5 6">
    <name type="scientific">Photorhabdus aegyptia</name>
    <dbReference type="NCBI Taxonomy" id="2805098"/>
    <lineage>
        <taxon>Bacteria</taxon>
        <taxon>Pseudomonadati</taxon>
        <taxon>Pseudomonadota</taxon>
        <taxon>Gammaproteobacteria</taxon>
        <taxon>Enterobacterales</taxon>
        <taxon>Morganellaceae</taxon>
        <taxon>Photorhabdus</taxon>
    </lineage>
</organism>
<dbReference type="InterPro" id="IPR000183">
    <property type="entry name" value="Orn/DAP/Arg_de-COase"/>
</dbReference>
<dbReference type="GO" id="GO:0009089">
    <property type="term" value="P:lysine biosynthetic process via diaminopimelate"/>
    <property type="evidence" value="ECO:0007669"/>
    <property type="project" value="TreeGrafter"/>
</dbReference>
<evidence type="ECO:0000313" key="5">
    <source>
        <dbReference type="EMBL" id="EYU15645.1"/>
    </source>
</evidence>
<dbReference type="PATRIC" id="fig|1393736.3.peg.1795"/>
<dbReference type="AlphaFoldDB" id="A0A022PM82"/>
<evidence type="ECO:0000256" key="3">
    <source>
        <dbReference type="PIRSR" id="PIRSR600183-50"/>
    </source>
</evidence>
<feature type="domain" description="Orn/DAP/Arg decarboxylase 2 N-terminal" evidence="4">
    <location>
        <begin position="52"/>
        <end position="302"/>
    </location>
</feature>
<dbReference type="SUPFAM" id="SSF51419">
    <property type="entry name" value="PLP-binding barrel"/>
    <property type="match status" value="1"/>
</dbReference>
<name>A0A022PM82_9GAMM</name>
<dbReference type="GO" id="GO:0006596">
    <property type="term" value="P:polyamine biosynthetic process"/>
    <property type="evidence" value="ECO:0007669"/>
    <property type="project" value="InterPro"/>
</dbReference>
<keyword evidence="6" id="KW-1185">Reference proteome</keyword>
<keyword evidence="2 3" id="KW-0663">Pyridoxal phosphate</keyword>
<dbReference type="GO" id="GO:0008836">
    <property type="term" value="F:diaminopimelate decarboxylase activity"/>
    <property type="evidence" value="ECO:0007669"/>
    <property type="project" value="UniProtKB-EC"/>
</dbReference>
<keyword evidence="5" id="KW-0456">Lyase</keyword>
<sequence>MNIENRMTQKSLSMKITETFSIKDDCLEIGGIPLTRLENQIGQTPFFAYSRKHIDRQVRLLRKHLPEKISIHYAIKANPFVPLIHHLSQKIEGFDVASANEMALALNTGISPEDISFAGPGKTDAELKRAISAQVLLNVESLNELRRIQILSEKLGLCARVSLRINPDYNLNSSGMKMGGGPRQFGMDVVYVADALMFIRDCPNSLVFEGFQIYPGSQNLRAEHLIEAQNKALDLVIELSCLAPSPIRRFNLGGGFGVPYFQGDTELNIAEVGNAMHKLVERAKKFLPETEIILELGRYLVASSGIYVTKIVERKISHDMVFLVTDGGMNHHLSASGNLGQLIRRNYPVIIGNKIKGEKREIVNIVGPLCTPLDILVHQGDMPVAIPGDLVVIFQSGAYGLSASPNNFLSQINAVEVLV</sequence>
<dbReference type="InterPro" id="IPR017530">
    <property type="entry name" value="DCO2ase_PEP1"/>
</dbReference>
<dbReference type="Gene3D" id="2.40.37.10">
    <property type="entry name" value="Lyase, Ornithine Decarboxylase, Chain A, domain 1"/>
    <property type="match status" value="1"/>
</dbReference>
<dbReference type="PRINTS" id="PR01179">
    <property type="entry name" value="ODADCRBXLASE"/>
</dbReference>
<dbReference type="PRINTS" id="PR01182">
    <property type="entry name" value="ORNDCRBXLASE"/>
</dbReference>
<dbReference type="CDD" id="cd06839">
    <property type="entry name" value="PLPDE_III_Btrk_like"/>
    <property type="match status" value="1"/>
</dbReference>
<accession>A0A022PM82</accession>